<dbReference type="GO" id="GO:0005782">
    <property type="term" value="C:peroxisomal matrix"/>
    <property type="evidence" value="ECO:0007669"/>
    <property type="project" value="UniProtKB-SubCell"/>
</dbReference>
<organism evidence="4 5">
    <name type="scientific">Periconia digitata</name>
    <dbReference type="NCBI Taxonomy" id="1303443"/>
    <lineage>
        <taxon>Eukaryota</taxon>
        <taxon>Fungi</taxon>
        <taxon>Dikarya</taxon>
        <taxon>Ascomycota</taxon>
        <taxon>Pezizomycotina</taxon>
        <taxon>Dothideomycetes</taxon>
        <taxon>Pleosporomycetidae</taxon>
        <taxon>Pleosporales</taxon>
        <taxon>Massarineae</taxon>
        <taxon>Periconiaceae</taxon>
        <taxon>Periconia</taxon>
    </lineage>
</organism>
<evidence type="ECO:0000259" key="3">
    <source>
        <dbReference type="Pfam" id="PF20789"/>
    </source>
</evidence>
<dbReference type="SUPFAM" id="SSF54637">
    <property type="entry name" value="Thioesterase/thiol ester dehydrase-isomerase"/>
    <property type="match status" value="2"/>
</dbReference>
<sequence length="372" mass="41803">MSTLIRPPPVNTSQSPIENLLELTHLHDIDPDLFTNRRPLWHPPGARGIYGGAAIAQTLSAAQKTVPKEFTVHSMHCYFVLAGNSDIPIIYHVERVRSGKSFVTRTVQARQRGRVIFTTTVSFVRQNSGGEKLVQHAVSKPDIPGPVEGMDDLDQGGAMERPFQSQRVEIYNDDSSEPHTKKCRQWIKARGTISPAGGHEAHLAALAYMSDSYFVGTIARVHKLTRFAPTRKSNAKSSIDEEVLKKLLAMDDKDLKRVGYLDQHDIDRIRKLKNGEQLPEEKEEDEKPEIGMMVSLDHAIYFHNPREFRADEWMFAEMETPWADDGRGLVFQKIFSKSGVLIATCVQEGLVRLKQPNESTPPPPTTTTKSKL</sequence>
<dbReference type="InterPro" id="IPR049449">
    <property type="entry name" value="TesB_ACOT8-like_N"/>
</dbReference>
<dbReference type="EMBL" id="CAOQHR010000006">
    <property type="protein sequence ID" value="CAI6336722.1"/>
    <property type="molecule type" value="Genomic_DNA"/>
</dbReference>
<dbReference type="FunFam" id="3.10.129.10:FF:000074">
    <property type="entry name" value="Acyl-CoA thioesterase II"/>
    <property type="match status" value="1"/>
</dbReference>
<dbReference type="InterPro" id="IPR049450">
    <property type="entry name" value="ACOT8-like_C"/>
</dbReference>
<dbReference type="InterPro" id="IPR003703">
    <property type="entry name" value="Acyl_CoA_thio"/>
</dbReference>
<gene>
    <name evidence="4" type="ORF">PDIGIT_LOCUS9828</name>
</gene>
<dbReference type="Pfam" id="PF20789">
    <property type="entry name" value="4HBT_3C"/>
    <property type="match status" value="1"/>
</dbReference>
<name>A0A9W4UL86_9PLEO</name>
<reference evidence="4" key="1">
    <citation type="submission" date="2023-01" db="EMBL/GenBank/DDBJ databases">
        <authorList>
            <person name="Van Ghelder C."/>
            <person name="Rancurel C."/>
        </authorList>
    </citation>
    <scope>NUCLEOTIDE SEQUENCE</scope>
    <source>
        <strain evidence="4">CNCM I-4278</strain>
    </source>
</reference>
<dbReference type="GO" id="GO:0047617">
    <property type="term" value="F:fatty acyl-CoA hydrolase activity"/>
    <property type="evidence" value="ECO:0007669"/>
    <property type="project" value="InterPro"/>
</dbReference>
<dbReference type="GO" id="GO:0009062">
    <property type="term" value="P:fatty acid catabolic process"/>
    <property type="evidence" value="ECO:0007669"/>
    <property type="project" value="TreeGrafter"/>
</dbReference>
<dbReference type="GO" id="GO:0006637">
    <property type="term" value="P:acyl-CoA metabolic process"/>
    <property type="evidence" value="ECO:0007669"/>
    <property type="project" value="InterPro"/>
</dbReference>
<accession>A0A9W4UL86</accession>
<evidence type="ECO:0000259" key="2">
    <source>
        <dbReference type="Pfam" id="PF13622"/>
    </source>
</evidence>
<comment type="caution">
    <text evidence="4">The sequence shown here is derived from an EMBL/GenBank/DDBJ whole genome shotgun (WGS) entry which is preliminary data.</text>
</comment>
<evidence type="ECO:0008006" key="6">
    <source>
        <dbReference type="Google" id="ProtNLM"/>
    </source>
</evidence>
<dbReference type="OrthoDB" id="68328at2759"/>
<proteinExistence type="predicted"/>
<dbReference type="Gene3D" id="3.10.129.10">
    <property type="entry name" value="Hotdog Thioesterase"/>
    <property type="match status" value="2"/>
</dbReference>
<feature type="region of interest" description="Disordered" evidence="1">
    <location>
        <begin position="353"/>
        <end position="372"/>
    </location>
</feature>
<dbReference type="CDD" id="cd03444">
    <property type="entry name" value="Thioesterase_II_repeat1"/>
    <property type="match status" value="1"/>
</dbReference>
<evidence type="ECO:0000313" key="5">
    <source>
        <dbReference type="Proteomes" id="UP001152607"/>
    </source>
</evidence>
<dbReference type="Proteomes" id="UP001152607">
    <property type="component" value="Unassembled WGS sequence"/>
</dbReference>
<dbReference type="Pfam" id="PF13622">
    <property type="entry name" value="4HBT_3"/>
    <property type="match status" value="1"/>
</dbReference>
<keyword evidence="5" id="KW-1185">Reference proteome</keyword>
<dbReference type="PANTHER" id="PTHR11066:SF34">
    <property type="entry name" value="ACYL-COENZYME A THIOESTERASE 8"/>
    <property type="match status" value="1"/>
</dbReference>
<evidence type="ECO:0000313" key="4">
    <source>
        <dbReference type="EMBL" id="CAI6336722.1"/>
    </source>
</evidence>
<dbReference type="CDD" id="cd03445">
    <property type="entry name" value="Thioesterase_II_repeat2"/>
    <property type="match status" value="1"/>
</dbReference>
<dbReference type="PANTHER" id="PTHR11066">
    <property type="entry name" value="ACYL-COA THIOESTERASE"/>
    <property type="match status" value="1"/>
</dbReference>
<dbReference type="InterPro" id="IPR029069">
    <property type="entry name" value="HotDog_dom_sf"/>
</dbReference>
<protein>
    <recommendedName>
        <fullName evidence="6">Thioesterase/thiol ester dehydrase-isomerase</fullName>
    </recommendedName>
</protein>
<evidence type="ECO:0000256" key="1">
    <source>
        <dbReference type="SAM" id="MobiDB-lite"/>
    </source>
</evidence>
<feature type="domain" description="Acyl-CoA thioesterase-like C-terminal" evidence="3">
    <location>
        <begin position="154"/>
        <end position="351"/>
    </location>
</feature>
<dbReference type="AlphaFoldDB" id="A0A9W4UL86"/>
<feature type="domain" description="Acyl-CoA thioesterase-like N-terminal HotDog" evidence="2">
    <location>
        <begin position="39"/>
        <end position="124"/>
    </location>
</feature>